<sequence length="332" mass="37047">MPPKRANPSTSTKTGGASKKAKQTRHPEWSKNIPKGKNAKLCIEKWCLLPPYDHEITEKQWKAYHDERSALDKANTCGYDAKPTLKPEDVCANPWRVLEMASQNISSAIYGSVLDEEGKTAIARTLRGSLYFIELEGEDDGGGPRSVYAKTRLYSPFGIGTSVDFSYGYHFRYREGEQFGYLIAMSNSVGDLDPEKPRKSKAIKGSVRIFSWNGTERITTTTAAKINSFEPTLFGSTGWLSPLKLHNILFAAGTGLMYDEGSYSTNPEIASREKFTYFEGETTGGELSKSEDALYKELDEEEPEEDLGDVYLSEDEKAGCVPRRLLLLARQE</sequence>
<evidence type="ECO:0000313" key="2">
    <source>
        <dbReference type="EMBL" id="CAE6444770.1"/>
    </source>
</evidence>
<dbReference type="Proteomes" id="UP000663850">
    <property type="component" value="Unassembled WGS sequence"/>
</dbReference>
<comment type="caution">
    <text evidence="2">The sequence shown here is derived from an EMBL/GenBank/DDBJ whole genome shotgun (WGS) entry which is preliminary data.</text>
</comment>
<organism evidence="2 3">
    <name type="scientific">Rhizoctonia solani</name>
    <dbReference type="NCBI Taxonomy" id="456999"/>
    <lineage>
        <taxon>Eukaryota</taxon>
        <taxon>Fungi</taxon>
        <taxon>Dikarya</taxon>
        <taxon>Basidiomycota</taxon>
        <taxon>Agaricomycotina</taxon>
        <taxon>Agaricomycetes</taxon>
        <taxon>Cantharellales</taxon>
        <taxon>Ceratobasidiaceae</taxon>
        <taxon>Rhizoctonia</taxon>
    </lineage>
</organism>
<protein>
    <submittedName>
        <fullName evidence="2">Uncharacterized protein</fullName>
    </submittedName>
</protein>
<feature type="region of interest" description="Disordered" evidence="1">
    <location>
        <begin position="1"/>
        <end position="33"/>
    </location>
</feature>
<evidence type="ECO:0000313" key="3">
    <source>
        <dbReference type="Proteomes" id="UP000663850"/>
    </source>
</evidence>
<gene>
    <name evidence="2" type="ORF">RDB_LOCUS34191</name>
</gene>
<evidence type="ECO:0000256" key="1">
    <source>
        <dbReference type="SAM" id="MobiDB-lite"/>
    </source>
</evidence>
<dbReference type="EMBL" id="CAJMWZ010001908">
    <property type="protein sequence ID" value="CAE6444770.1"/>
    <property type="molecule type" value="Genomic_DNA"/>
</dbReference>
<accession>A0A8H3B0J4</accession>
<reference evidence="2" key="1">
    <citation type="submission" date="2021-01" db="EMBL/GenBank/DDBJ databases">
        <authorList>
            <person name="Kaushik A."/>
        </authorList>
    </citation>
    <scope>NUCLEOTIDE SEQUENCE</scope>
    <source>
        <strain evidence="2">Type strain: AG8-Rh-89/</strain>
    </source>
</reference>
<name>A0A8H3B0J4_9AGAM</name>
<dbReference type="AlphaFoldDB" id="A0A8H3B0J4"/>
<proteinExistence type="predicted"/>